<sequence>MTALYQSPNCRKSSVLKRASRLLLVFSPLLSLCVAGIVHAENFIITQPTDVWFDYSEPTQFVAQTYMVAGHNSDPMLWLYDEAGTQLAANDDSYGLQSYISIAVPAGRYRLRAGICCNQPDFWHTNGGWNLDYELTFNGEGSMQTTTTQAPETTTTLPPATTTTTSTSTTTTTTTTTTVAPTTTTTTSTTSTSTSTTTIPETTTTTTSSTTVPPTTTSSVAPTTTTTVYAMRPTTTTSTSTTTSSTVAPTTTTSEPPTTIPPAITDAAVEASVTELTEIAPEDVTLDDLSAVLTPEVADKLDSEQVDAIVDVIAESIENLSDSELLVLAETLTDAPPAVKEAFEEKVDIFGGKFDTYVATGSTVNVGQRRILNAVVATMMAAPVAVGTNPKRKLI</sequence>
<evidence type="ECO:0000313" key="4">
    <source>
        <dbReference type="EMBL" id="CAB4195901.1"/>
    </source>
</evidence>
<dbReference type="EMBL" id="LR797240">
    <property type="protein sequence ID" value="CAB4195901.1"/>
    <property type="molecule type" value="Genomic_DNA"/>
</dbReference>
<protein>
    <submittedName>
        <fullName evidence="4">Uncharacterized protein</fullName>
    </submittedName>
</protein>
<feature type="region of interest" description="Disordered" evidence="1">
    <location>
        <begin position="142"/>
        <end position="221"/>
    </location>
</feature>
<dbReference type="EMBL" id="LR796845">
    <property type="protein sequence ID" value="CAB4169496.1"/>
    <property type="molecule type" value="Genomic_DNA"/>
</dbReference>
<evidence type="ECO:0000256" key="1">
    <source>
        <dbReference type="SAM" id="MobiDB-lite"/>
    </source>
</evidence>
<feature type="region of interest" description="Disordered" evidence="1">
    <location>
        <begin position="235"/>
        <end position="261"/>
    </location>
</feature>
<feature type="compositionally biased region" description="Low complexity" evidence="1">
    <location>
        <begin position="145"/>
        <end position="221"/>
    </location>
</feature>
<dbReference type="EMBL" id="LR796438">
    <property type="protein sequence ID" value="CAB4144600.1"/>
    <property type="molecule type" value="Genomic_DNA"/>
</dbReference>
<reference evidence="4" key="1">
    <citation type="submission" date="2020-05" db="EMBL/GenBank/DDBJ databases">
        <authorList>
            <person name="Chiriac C."/>
            <person name="Salcher M."/>
            <person name="Ghai R."/>
            <person name="Kavagutti S V."/>
        </authorList>
    </citation>
    <scope>NUCLEOTIDE SEQUENCE</scope>
</reference>
<name>A0A6J5RQL9_9CAUD</name>
<gene>
    <name evidence="4" type="ORF">UFOVP1296_43</name>
    <name evidence="2" type="ORF">UFOVP471_51</name>
    <name evidence="3" type="ORF">UFOVP890_43</name>
</gene>
<organism evidence="4">
    <name type="scientific">uncultured Caudovirales phage</name>
    <dbReference type="NCBI Taxonomy" id="2100421"/>
    <lineage>
        <taxon>Viruses</taxon>
        <taxon>Duplodnaviria</taxon>
        <taxon>Heunggongvirae</taxon>
        <taxon>Uroviricota</taxon>
        <taxon>Caudoviricetes</taxon>
        <taxon>Peduoviridae</taxon>
        <taxon>Maltschvirus</taxon>
        <taxon>Maltschvirus maltsch</taxon>
    </lineage>
</organism>
<evidence type="ECO:0000313" key="2">
    <source>
        <dbReference type="EMBL" id="CAB4144600.1"/>
    </source>
</evidence>
<accession>A0A6J5RQL9</accession>
<evidence type="ECO:0000313" key="3">
    <source>
        <dbReference type="EMBL" id="CAB4169496.1"/>
    </source>
</evidence>
<proteinExistence type="predicted"/>